<reference evidence="3" key="1">
    <citation type="submission" date="2018-01" db="EMBL/GenBank/DDBJ databases">
        <title>An insight into the sialome of Amazonian anophelines.</title>
        <authorList>
            <person name="Ribeiro J.M."/>
            <person name="Scarpassa V."/>
            <person name="Calvo E."/>
        </authorList>
    </citation>
    <scope>NUCLEOTIDE SEQUENCE</scope>
    <source>
        <tissue evidence="3">Salivary glands</tissue>
    </source>
</reference>
<evidence type="ECO:0000256" key="1">
    <source>
        <dbReference type="SAM" id="MobiDB-lite"/>
    </source>
</evidence>
<feature type="region of interest" description="Disordered" evidence="1">
    <location>
        <begin position="70"/>
        <end position="91"/>
    </location>
</feature>
<evidence type="ECO:0000313" key="3">
    <source>
        <dbReference type="EMBL" id="MBW62072.1"/>
    </source>
</evidence>
<protein>
    <submittedName>
        <fullName evidence="3">Putative secreted protein</fullName>
    </submittedName>
</protein>
<accession>A0A2M4C9P5</accession>
<sequence length="91" mass="9775">MPSTAARATQLHNLLSFSALWCVALRCDAVGAGTERMMVSGNPLACMHTMTIADTQCGVCVWWGRGRGGYSQTSTTHHQSLDAPETRPDGH</sequence>
<dbReference type="EMBL" id="GGFJ01012931">
    <property type="protein sequence ID" value="MBW62072.1"/>
    <property type="molecule type" value="Transcribed_RNA"/>
</dbReference>
<feature type="signal peptide" evidence="2">
    <location>
        <begin position="1"/>
        <end position="29"/>
    </location>
</feature>
<name>A0A2M4C9P5_9DIPT</name>
<feature type="chain" id="PRO_5014811563" evidence="2">
    <location>
        <begin position="30"/>
        <end position="91"/>
    </location>
</feature>
<evidence type="ECO:0000256" key="2">
    <source>
        <dbReference type="SAM" id="SignalP"/>
    </source>
</evidence>
<keyword evidence="2" id="KW-0732">Signal</keyword>
<dbReference type="AlphaFoldDB" id="A0A2M4C9P5"/>
<organism evidence="3">
    <name type="scientific">Anopheles marajoara</name>
    <dbReference type="NCBI Taxonomy" id="58244"/>
    <lineage>
        <taxon>Eukaryota</taxon>
        <taxon>Metazoa</taxon>
        <taxon>Ecdysozoa</taxon>
        <taxon>Arthropoda</taxon>
        <taxon>Hexapoda</taxon>
        <taxon>Insecta</taxon>
        <taxon>Pterygota</taxon>
        <taxon>Neoptera</taxon>
        <taxon>Endopterygota</taxon>
        <taxon>Diptera</taxon>
        <taxon>Nematocera</taxon>
        <taxon>Culicoidea</taxon>
        <taxon>Culicidae</taxon>
        <taxon>Anophelinae</taxon>
        <taxon>Anopheles</taxon>
    </lineage>
</organism>
<proteinExistence type="predicted"/>